<dbReference type="NCBIfam" id="TIGR03071">
    <property type="entry name" value="couple_hipA"/>
    <property type="match status" value="1"/>
</dbReference>
<dbReference type="Proteomes" id="UP001155380">
    <property type="component" value="Unassembled WGS sequence"/>
</dbReference>
<evidence type="ECO:0000259" key="4">
    <source>
        <dbReference type="Pfam" id="PF07804"/>
    </source>
</evidence>
<keyword evidence="2" id="KW-0808">Transferase</keyword>
<dbReference type="RefSeq" id="WP_250913155.1">
    <property type="nucleotide sequence ID" value="NZ_JAMXLX010000010.1"/>
</dbReference>
<dbReference type="CDD" id="cd17793">
    <property type="entry name" value="HipA"/>
    <property type="match status" value="1"/>
</dbReference>
<comment type="caution">
    <text evidence="6">The sequence shown here is derived from an EMBL/GenBank/DDBJ whole genome shotgun (WGS) entry which is preliminary data.</text>
</comment>
<feature type="domain" description="HipA N-terminal subdomain 1" evidence="5">
    <location>
        <begin position="5"/>
        <end position="103"/>
    </location>
</feature>
<feature type="domain" description="HipA-like C-terminal" evidence="4">
    <location>
        <begin position="147"/>
        <end position="379"/>
    </location>
</feature>
<dbReference type="GO" id="GO:0004674">
    <property type="term" value="F:protein serine/threonine kinase activity"/>
    <property type="evidence" value="ECO:0007669"/>
    <property type="project" value="TreeGrafter"/>
</dbReference>
<sequence length="421" mass="45830">MTRLLDVYFRETKAGVLSQLEDGVLTFAYDGAYLGQAQSRAISFSMPLREEPFGDQLVRPFFSGLLPDEGARQRLAGALGLSTGNAFGLLEVIGGECAGALSLYPAGRAPEPAEDSESEVLSPERLDEILGKLRSRPLLGGEEGIRLSLAGAQDKLAVIVDGPFIALAKGGRPTTHILKPVIPALEGTVENELFCMRLAARLGLPVPHVEMRRSGALAFLLVERYDRKRSANGAIERLHQEDFCQALSVPPELKYESEGGPGTERSLHLLDRACARPVVDRLRFIRMLIFHYLVGNADAHGKNYALLYGSETPDLAPLYDVLCTAVYPRLSKKLAMAIGGRNVPDTIQLTHWMTLVPETRAAQRFLIRDIADMAETIEKQADALITDLAHEGTEHAVLGAVSKVIASRATLLKRLTEQVSG</sequence>
<evidence type="ECO:0000313" key="6">
    <source>
        <dbReference type="EMBL" id="MCO5959670.1"/>
    </source>
</evidence>
<comment type="similarity">
    <text evidence="1">Belongs to the HipA Ser/Thr kinase family.</text>
</comment>
<dbReference type="Pfam" id="PF07804">
    <property type="entry name" value="HipA_C"/>
    <property type="match status" value="1"/>
</dbReference>
<dbReference type="Gene3D" id="1.10.1070.20">
    <property type="match status" value="1"/>
</dbReference>
<organism evidence="6 7">
    <name type="scientific">Ciceribacter sichuanensis</name>
    <dbReference type="NCBI Taxonomy" id="2949647"/>
    <lineage>
        <taxon>Bacteria</taxon>
        <taxon>Pseudomonadati</taxon>
        <taxon>Pseudomonadota</taxon>
        <taxon>Alphaproteobacteria</taxon>
        <taxon>Hyphomicrobiales</taxon>
        <taxon>Rhizobiaceae</taxon>
        <taxon>Ciceribacter</taxon>
    </lineage>
</organism>
<proteinExistence type="inferred from homology"/>
<evidence type="ECO:0000259" key="5">
    <source>
        <dbReference type="Pfam" id="PF13657"/>
    </source>
</evidence>
<dbReference type="InterPro" id="IPR052028">
    <property type="entry name" value="HipA_Ser/Thr_kinase"/>
</dbReference>
<dbReference type="Pfam" id="PF13657">
    <property type="entry name" value="Couple_hipA"/>
    <property type="match status" value="1"/>
</dbReference>
<accession>A0AAJ1C1J1</accession>
<protein>
    <submittedName>
        <fullName evidence="6">Type II toxin-antitoxin system HipA family toxin</fullName>
    </submittedName>
</protein>
<dbReference type="EMBL" id="JAMXLX010000010">
    <property type="protein sequence ID" value="MCO5959670.1"/>
    <property type="molecule type" value="Genomic_DNA"/>
</dbReference>
<gene>
    <name evidence="6" type="ORF">NBH21_23110</name>
</gene>
<evidence type="ECO:0000313" key="7">
    <source>
        <dbReference type="Proteomes" id="UP001155380"/>
    </source>
</evidence>
<dbReference type="AlphaFoldDB" id="A0AAJ1C1J1"/>
<evidence type="ECO:0000256" key="3">
    <source>
        <dbReference type="ARBA" id="ARBA00022777"/>
    </source>
</evidence>
<evidence type="ECO:0000256" key="1">
    <source>
        <dbReference type="ARBA" id="ARBA00010164"/>
    </source>
</evidence>
<evidence type="ECO:0000256" key="2">
    <source>
        <dbReference type="ARBA" id="ARBA00022679"/>
    </source>
</evidence>
<dbReference type="InterPro" id="IPR017508">
    <property type="entry name" value="HipA_N1"/>
</dbReference>
<keyword evidence="3" id="KW-0418">Kinase</keyword>
<dbReference type="InterPro" id="IPR012893">
    <property type="entry name" value="HipA-like_C"/>
</dbReference>
<dbReference type="PANTHER" id="PTHR37419:SF1">
    <property type="entry name" value="SERINE_THREONINE-PROTEIN KINASE TOXIN HIPA"/>
    <property type="match status" value="1"/>
</dbReference>
<dbReference type="PANTHER" id="PTHR37419">
    <property type="entry name" value="SERINE/THREONINE-PROTEIN KINASE TOXIN HIPA"/>
    <property type="match status" value="1"/>
</dbReference>
<reference evidence="6" key="1">
    <citation type="submission" date="2022-06" db="EMBL/GenBank/DDBJ databases">
        <authorList>
            <person name="Sun Q."/>
        </authorList>
    </citation>
    <scope>NUCLEOTIDE SEQUENCE</scope>
    <source>
        <strain evidence="6">S101</strain>
    </source>
</reference>
<dbReference type="GO" id="GO:0005829">
    <property type="term" value="C:cytosol"/>
    <property type="evidence" value="ECO:0007669"/>
    <property type="project" value="TreeGrafter"/>
</dbReference>
<name>A0AAJ1C1J1_9HYPH</name>